<name>A0ABQ6FP23_9CHLR</name>
<keyword evidence="2" id="KW-1185">Reference proteome</keyword>
<protein>
    <submittedName>
        <fullName evidence="1">Uncharacterized protein</fullName>
    </submittedName>
</protein>
<dbReference type="RefSeq" id="WP_338250882.1">
    <property type="nucleotide sequence ID" value="NZ_BSRI01000001.1"/>
</dbReference>
<dbReference type="Proteomes" id="UP001344906">
    <property type="component" value="Unassembled WGS sequence"/>
</dbReference>
<evidence type="ECO:0000313" key="2">
    <source>
        <dbReference type="Proteomes" id="UP001344906"/>
    </source>
</evidence>
<dbReference type="EMBL" id="BSRI01000001">
    <property type="protein sequence ID" value="GLV56026.1"/>
    <property type="molecule type" value="Genomic_DNA"/>
</dbReference>
<reference evidence="1 2" key="1">
    <citation type="submission" date="2023-02" db="EMBL/GenBank/DDBJ databases">
        <title>Dictyobacter halimunensis sp. nov., a new member of the class Ktedonobacteria from forest soil in a geothermal area.</title>
        <authorList>
            <person name="Rachmania M.K."/>
            <person name="Ningsih F."/>
            <person name="Sakai Y."/>
            <person name="Yabe S."/>
            <person name="Yokota A."/>
            <person name="Sjamsuridzal W."/>
        </authorList>
    </citation>
    <scope>NUCLEOTIDE SEQUENCE [LARGE SCALE GENOMIC DNA]</scope>
    <source>
        <strain evidence="1 2">S3.2.2.5</strain>
    </source>
</reference>
<gene>
    <name evidence="1" type="ORF">KDH_28700</name>
</gene>
<proteinExistence type="predicted"/>
<evidence type="ECO:0000313" key="1">
    <source>
        <dbReference type="EMBL" id="GLV56026.1"/>
    </source>
</evidence>
<organism evidence="1 2">
    <name type="scientific">Dictyobacter halimunensis</name>
    <dbReference type="NCBI Taxonomy" id="3026934"/>
    <lineage>
        <taxon>Bacteria</taxon>
        <taxon>Bacillati</taxon>
        <taxon>Chloroflexota</taxon>
        <taxon>Ktedonobacteria</taxon>
        <taxon>Ktedonobacterales</taxon>
        <taxon>Dictyobacteraceae</taxon>
        <taxon>Dictyobacter</taxon>
    </lineage>
</organism>
<comment type="caution">
    <text evidence="1">The sequence shown here is derived from an EMBL/GenBank/DDBJ whole genome shotgun (WGS) entry which is preliminary data.</text>
</comment>
<sequence>MPWGSLCTNFGEFKTYQEELIRDPIHLPREATAEQFQWAAFARRLPNTCVTHMVLIAPHGYTSQHTA</sequence>
<accession>A0ABQ6FP23</accession>